<dbReference type="Gene3D" id="2.30.180.10">
    <property type="entry name" value="FAS1 domain"/>
    <property type="match status" value="1"/>
</dbReference>
<reference evidence="4 5" key="1">
    <citation type="journal article" date="2019" name="Sci. Rep.">
        <title>Comparative genomics of chytrid fungi reveal insights into the obligate biotrophic and pathogenic lifestyle of Synchytrium endobioticum.</title>
        <authorList>
            <person name="van de Vossenberg B.T.L.H."/>
            <person name="Warris S."/>
            <person name="Nguyen H.D.T."/>
            <person name="van Gent-Pelzer M.P.E."/>
            <person name="Joly D.L."/>
            <person name="van de Geest H.C."/>
            <person name="Bonants P.J.M."/>
            <person name="Smith D.S."/>
            <person name="Levesque C.A."/>
            <person name="van der Lee T.A.J."/>
        </authorList>
    </citation>
    <scope>NUCLEOTIDE SEQUENCE [LARGE SCALE GENOMIC DNA]</scope>
    <source>
        <strain evidence="4 5">CBS 809.83</strain>
    </source>
</reference>
<evidence type="ECO:0000259" key="3">
    <source>
        <dbReference type="PROSITE" id="PS50213"/>
    </source>
</evidence>
<protein>
    <recommendedName>
        <fullName evidence="3">FAS1 domain-containing protein</fullName>
    </recommendedName>
</protein>
<dbReference type="SUPFAM" id="SSF82153">
    <property type="entry name" value="FAS1 domain"/>
    <property type="match status" value="1"/>
</dbReference>
<accession>A0A507EBZ5</accession>
<organism evidence="4 5">
    <name type="scientific">Powellomyces hirtus</name>
    <dbReference type="NCBI Taxonomy" id="109895"/>
    <lineage>
        <taxon>Eukaryota</taxon>
        <taxon>Fungi</taxon>
        <taxon>Fungi incertae sedis</taxon>
        <taxon>Chytridiomycota</taxon>
        <taxon>Chytridiomycota incertae sedis</taxon>
        <taxon>Chytridiomycetes</taxon>
        <taxon>Spizellomycetales</taxon>
        <taxon>Powellomycetaceae</taxon>
        <taxon>Powellomyces</taxon>
    </lineage>
</organism>
<feature type="domain" description="FAS1" evidence="3">
    <location>
        <begin position="146"/>
        <end position="273"/>
    </location>
</feature>
<feature type="region of interest" description="Disordered" evidence="1">
    <location>
        <begin position="333"/>
        <end position="355"/>
    </location>
</feature>
<name>A0A507EBZ5_9FUNG</name>
<dbReference type="EMBL" id="QEAQ01000008">
    <property type="protein sequence ID" value="TPX61372.1"/>
    <property type="molecule type" value="Genomic_DNA"/>
</dbReference>
<evidence type="ECO:0000313" key="4">
    <source>
        <dbReference type="EMBL" id="TPX61372.1"/>
    </source>
</evidence>
<feature type="signal peptide" evidence="2">
    <location>
        <begin position="1"/>
        <end position="17"/>
    </location>
</feature>
<evidence type="ECO:0000313" key="5">
    <source>
        <dbReference type="Proteomes" id="UP000318582"/>
    </source>
</evidence>
<sequence>MRATLLLTALLAGSANAITVLQAIAANPNLKLVQAGVATHPEWAAAPAKTLLAPTDAAIAAARTAGNLPADQLGVFFLPRAVDHVDTANYKILHGPDTSILFDNYTPLEPTNPEIHTRSSSVEGLVTSLVRCDDGFLYVSNIAYGPALAPSKVMAARQFDAFLALFAKINAVAALDSLKGVSIFVPTAAAITAAGPAIAALAPNQLAYVLSAHIATGTKYTTELTPGAWPSINNVPLTLAVTGEKSSINGNTFGALVDVPSSAGSMHTLDAVIIPANLPAADPAAPIMIGSVAAGGAAASSTVASATSAALPSATSGAVVPPGAEVTTVVVDPSTSRPASAAGATNKPADAPSSGNKVAGSVAGALLMGAAGVIAAAL</sequence>
<keyword evidence="5" id="KW-1185">Reference proteome</keyword>
<dbReference type="STRING" id="109895.A0A507EBZ5"/>
<gene>
    <name evidence="4" type="ORF">PhCBS80983_g01136</name>
</gene>
<dbReference type="PROSITE" id="PS50213">
    <property type="entry name" value="FAS1"/>
    <property type="match status" value="1"/>
</dbReference>
<feature type="chain" id="PRO_5021312277" description="FAS1 domain-containing protein" evidence="2">
    <location>
        <begin position="18"/>
        <end position="378"/>
    </location>
</feature>
<dbReference type="SMART" id="SM00554">
    <property type="entry name" value="FAS1"/>
    <property type="match status" value="1"/>
</dbReference>
<evidence type="ECO:0000256" key="2">
    <source>
        <dbReference type="SAM" id="SignalP"/>
    </source>
</evidence>
<dbReference type="InterPro" id="IPR000782">
    <property type="entry name" value="FAS1_domain"/>
</dbReference>
<evidence type="ECO:0000256" key="1">
    <source>
        <dbReference type="SAM" id="MobiDB-lite"/>
    </source>
</evidence>
<dbReference type="AlphaFoldDB" id="A0A507EBZ5"/>
<keyword evidence="2" id="KW-0732">Signal</keyword>
<dbReference type="Proteomes" id="UP000318582">
    <property type="component" value="Unassembled WGS sequence"/>
</dbReference>
<dbReference type="InterPro" id="IPR036378">
    <property type="entry name" value="FAS1_dom_sf"/>
</dbReference>
<dbReference type="Pfam" id="PF02469">
    <property type="entry name" value="Fasciclin"/>
    <property type="match status" value="1"/>
</dbReference>
<comment type="caution">
    <text evidence="4">The sequence shown here is derived from an EMBL/GenBank/DDBJ whole genome shotgun (WGS) entry which is preliminary data.</text>
</comment>
<proteinExistence type="predicted"/>